<feature type="compositionally biased region" description="Basic residues" evidence="2">
    <location>
        <begin position="218"/>
        <end position="227"/>
    </location>
</feature>
<feature type="compositionally biased region" description="Low complexity" evidence="2">
    <location>
        <begin position="173"/>
        <end position="201"/>
    </location>
</feature>
<protein>
    <submittedName>
        <fullName evidence="4">UPF0501 protein KIAA1430 homolog</fullName>
    </submittedName>
</protein>
<evidence type="ECO:0000313" key="3">
    <source>
        <dbReference type="Proteomes" id="UP000694865"/>
    </source>
</evidence>
<name>A0ABM0GQE6_SACKO</name>
<organism evidence="3 4">
    <name type="scientific">Saccoglossus kowalevskii</name>
    <name type="common">Acorn worm</name>
    <dbReference type="NCBI Taxonomy" id="10224"/>
    <lineage>
        <taxon>Eukaryota</taxon>
        <taxon>Metazoa</taxon>
        <taxon>Hemichordata</taxon>
        <taxon>Enteropneusta</taxon>
        <taxon>Harrimaniidae</taxon>
        <taxon>Saccoglossus</taxon>
    </lineage>
</organism>
<dbReference type="GeneID" id="100376366"/>
<dbReference type="PANTHER" id="PTHR23035">
    <property type="entry name" value="CILIA- AND FLAGELLA-ASSOCIATED PROTEIN 97-RELATED"/>
    <property type="match status" value="1"/>
</dbReference>
<keyword evidence="3" id="KW-1185">Reference proteome</keyword>
<comment type="similarity">
    <text evidence="1">Belongs to the CFAP97 family.</text>
</comment>
<dbReference type="InterPro" id="IPR029488">
    <property type="entry name" value="Hmw/CFAP97"/>
</dbReference>
<dbReference type="Pfam" id="PF13879">
    <property type="entry name" value="Hmw_CFAP97"/>
    <property type="match status" value="1"/>
</dbReference>
<evidence type="ECO:0000313" key="4">
    <source>
        <dbReference type="RefSeq" id="XP_002735027.1"/>
    </source>
</evidence>
<dbReference type="RefSeq" id="XP_002735027.1">
    <property type="nucleotide sequence ID" value="XM_002734981.2"/>
</dbReference>
<proteinExistence type="inferred from homology"/>
<feature type="compositionally biased region" description="Polar residues" evidence="2">
    <location>
        <begin position="330"/>
        <end position="343"/>
    </location>
</feature>
<dbReference type="Proteomes" id="UP000694865">
    <property type="component" value="Unplaced"/>
</dbReference>
<feature type="compositionally biased region" description="Basic and acidic residues" evidence="2">
    <location>
        <begin position="493"/>
        <end position="502"/>
    </location>
</feature>
<evidence type="ECO:0000256" key="1">
    <source>
        <dbReference type="ARBA" id="ARBA00008315"/>
    </source>
</evidence>
<feature type="compositionally biased region" description="Low complexity" evidence="2">
    <location>
        <begin position="55"/>
        <end position="67"/>
    </location>
</feature>
<accession>A0ABM0GQE6</accession>
<feature type="region of interest" description="Disordered" evidence="2">
    <location>
        <begin position="435"/>
        <end position="502"/>
    </location>
</feature>
<feature type="region of interest" description="Disordered" evidence="2">
    <location>
        <begin position="1"/>
        <end position="283"/>
    </location>
</feature>
<feature type="compositionally biased region" description="Polar residues" evidence="2">
    <location>
        <begin position="435"/>
        <end position="444"/>
    </location>
</feature>
<reference evidence="4" key="1">
    <citation type="submission" date="2025-08" db="UniProtKB">
        <authorList>
            <consortium name="RefSeq"/>
        </authorList>
    </citation>
    <scope>IDENTIFICATION</scope>
    <source>
        <tissue evidence="4">Testes</tissue>
    </source>
</reference>
<feature type="compositionally biased region" description="Polar residues" evidence="2">
    <location>
        <begin position="231"/>
        <end position="244"/>
    </location>
</feature>
<gene>
    <name evidence="4" type="primary">LOC100376366</name>
</gene>
<feature type="compositionally biased region" description="Basic and acidic residues" evidence="2">
    <location>
        <begin position="98"/>
        <end position="159"/>
    </location>
</feature>
<dbReference type="PANTHER" id="PTHR23035:SF1">
    <property type="entry name" value="CILIA- AND FLAGELLA-ASSOCIATED PROTEIN 97"/>
    <property type="match status" value="1"/>
</dbReference>
<feature type="compositionally biased region" description="Low complexity" evidence="2">
    <location>
        <begin position="462"/>
        <end position="480"/>
    </location>
</feature>
<feature type="compositionally biased region" description="Basic and acidic residues" evidence="2">
    <location>
        <begin position="27"/>
        <end position="43"/>
    </location>
</feature>
<evidence type="ECO:0000256" key="2">
    <source>
        <dbReference type="SAM" id="MobiDB-lite"/>
    </source>
</evidence>
<dbReference type="InterPro" id="IPR038791">
    <property type="entry name" value="Cfap97/Hemingway"/>
</dbReference>
<feature type="region of interest" description="Disordered" evidence="2">
    <location>
        <begin position="327"/>
        <end position="347"/>
    </location>
</feature>
<sequence length="510" mass="57490">MDDDLNDPIDHDFFDDDDGSRGSSPERSSRDKQQKRGMSREGKQNGAQKGMEWTSLALSARSTSSTGSRKEIQAKIPTGTPRAGDYIYSSDDDFDEESNGKRATDIINKRDHSPDSHKIKDPARKEPSFSLKDRRNLKSAGPRRDKSPKTDSPRRNKETSKRKKAEKSRTHNDSYSSESDYSDSYSDSYSSYSSSYTSASDSESEITDVSPLPSPHQSPRRQRRQKKSVMDTLQSGLSPSNTGESPKHVTIEAKPPTRPQSAKRTPRHKDMVHFTGMTPNGNRDRLLHSADSRELSLLLKAVLELDESAKQTLRAGVSSDSTKKVLFKKGQQSQNRKNQSFSNDRVREIDGENQRLLGEILRVNQSKAVAKKKSMVHREPKLLSHAALNRARQQRKIERENFELLKRIQGAKPTTYLKRDSLLKDHERQLTYGLQVSNPATSTPERPMSGKKQRSTVHAYTQSMGSRSSSMSSLQSGIRSRPGSGRPMSGKIPPERPRPVWDDRFYIAQE</sequence>
<feature type="compositionally biased region" description="Acidic residues" evidence="2">
    <location>
        <begin position="1"/>
        <end position="18"/>
    </location>
</feature>